<accession>R4KSV0</accession>
<dbReference type="KEGG" id="dgi:Desgi_4431"/>
<evidence type="ECO:0000313" key="3">
    <source>
        <dbReference type="Proteomes" id="UP000013520"/>
    </source>
</evidence>
<dbReference type="AlphaFoldDB" id="R4KSV0"/>
<feature type="domain" description="Gp28/Gp37-like" evidence="1">
    <location>
        <begin position="3"/>
        <end position="343"/>
    </location>
</feature>
<protein>
    <recommendedName>
        <fullName evidence="1">Gp28/Gp37-like domain-containing protein</fullName>
    </recommendedName>
</protein>
<dbReference type="STRING" id="767817.Desgi_4431"/>
<gene>
    <name evidence="2" type="ORF">Desgi_4431</name>
</gene>
<sequence length="365" mass="41519">MKPIRIITPALELKGEVDNYLSLSFCRSYHSPGEFQLVTNRKVQNANQLEINNLIMLGADPCKTGIIRHKEIKSNDKGEEMLTIKGYALGTILRQRITIPPVGQAYDIQEANAETVMKHYVRRNCLQISEMEFPFLVIGDDQQRGENVKWQTRYKNLADELEQISILTSLGWHIYPDFNSKKWIFDIYNRRNFSAGQQINPPVIFSPEFDNIRSQEFIDSLVGFGNYAIVAGRDEGANREIMMLGSDATGLDRHVIFVDARDVKDTADLPAKGEAKLVEHQRVLSFQAEVLTAGPFKYRDDWDVGDIVTVQNKAWDLTMDTRITEVQEIHEASGFKLNVTFGNNLPTLSQKLKTALGEFKTESTR</sequence>
<dbReference type="Pfam" id="PF14594">
    <property type="entry name" value="Sipho_Gp37"/>
    <property type="match status" value="1"/>
</dbReference>
<dbReference type="InterPro" id="IPR029432">
    <property type="entry name" value="Gp28/Gp37-like_dom"/>
</dbReference>
<dbReference type="EMBL" id="CP003273">
    <property type="protein sequence ID" value="AGL03670.1"/>
    <property type="molecule type" value="Genomic_DNA"/>
</dbReference>
<proteinExistence type="predicted"/>
<dbReference type="OrthoDB" id="9255846at2"/>
<evidence type="ECO:0000259" key="1">
    <source>
        <dbReference type="Pfam" id="PF14594"/>
    </source>
</evidence>
<organism evidence="2 3">
    <name type="scientific">Desulfoscipio gibsoniae DSM 7213</name>
    <dbReference type="NCBI Taxonomy" id="767817"/>
    <lineage>
        <taxon>Bacteria</taxon>
        <taxon>Bacillati</taxon>
        <taxon>Bacillota</taxon>
        <taxon>Clostridia</taxon>
        <taxon>Eubacteriales</taxon>
        <taxon>Desulfallaceae</taxon>
        <taxon>Desulfoscipio</taxon>
    </lineage>
</organism>
<reference evidence="2 3" key="1">
    <citation type="submission" date="2012-01" db="EMBL/GenBank/DDBJ databases">
        <title>Complete sequence of Desulfotomaculum gibsoniae DSM 7213.</title>
        <authorList>
            <consortium name="US DOE Joint Genome Institute"/>
            <person name="Lucas S."/>
            <person name="Han J."/>
            <person name="Lapidus A."/>
            <person name="Cheng J.-F."/>
            <person name="Goodwin L."/>
            <person name="Pitluck S."/>
            <person name="Peters L."/>
            <person name="Ovchinnikova G."/>
            <person name="Teshima H."/>
            <person name="Detter J.C."/>
            <person name="Han C."/>
            <person name="Tapia R."/>
            <person name="Land M."/>
            <person name="Hauser L."/>
            <person name="Kyrpides N."/>
            <person name="Ivanova N."/>
            <person name="Pagani I."/>
            <person name="Parshina S."/>
            <person name="Plugge C."/>
            <person name="Muyzer G."/>
            <person name="Kuever J."/>
            <person name="Ivanova A."/>
            <person name="Nazina T."/>
            <person name="Klenk H.-P."/>
            <person name="Brambilla E."/>
            <person name="Spring S."/>
            <person name="Stams A.F."/>
            <person name="Woyke T."/>
        </authorList>
    </citation>
    <scope>NUCLEOTIDE SEQUENCE [LARGE SCALE GENOMIC DNA]</scope>
    <source>
        <strain evidence="2 3">DSM 7213</strain>
    </source>
</reference>
<dbReference type="Proteomes" id="UP000013520">
    <property type="component" value="Chromosome"/>
</dbReference>
<evidence type="ECO:0000313" key="2">
    <source>
        <dbReference type="EMBL" id="AGL03670.1"/>
    </source>
</evidence>
<dbReference type="eggNOG" id="ENOG502Z9TX">
    <property type="taxonomic scope" value="Bacteria"/>
</dbReference>
<dbReference type="RefSeq" id="WP_006524508.1">
    <property type="nucleotide sequence ID" value="NC_021184.1"/>
</dbReference>
<name>R4KSV0_9FIRM</name>
<dbReference type="HOGENOM" id="CLU_049006_0_0_9"/>
<keyword evidence="3" id="KW-1185">Reference proteome</keyword>